<feature type="DNA-binding region" description="H-T-H motif" evidence="2">
    <location>
        <begin position="34"/>
        <end position="53"/>
    </location>
</feature>
<dbReference type="InterPro" id="IPR001647">
    <property type="entry name" value="HTH_TetR"/>
</dbReference>
<dbReference type="Proteomes" id="UP000621436">
    <property type="component" value="Unassembled WGS sequence"/>
</dbReference>
<dbReference type="InterPro" id="IPR050624">
    <property type="entry name" value="HTH-type_Tx_Regulator"/>
</dbReference>
<protein>
    <submittedName>
        <fullName evidence="4">TetR/AcrR family transcriptional regulator</fullName>
    </submittedName>
</protein>
<evidence type="ECO:0000313" key="4">
    <source>
        <dbReference type="EMBL" id="MBF8435834.1"/>
    </source>
</evidence>
<dbReference type="Gene3D" id="1.10.357.10">
    <property type="entry name" value="Tetracycline Repressor, domain 2"/>
    <property type="match status" value="1"/>
</dbReference>
<evidence type="ECO:0000256" key="1">
    <source>
        <dbReference type="ARBA" id="ARBA00023125"/>
    </source>
</evidence>
<dbReference type="SUPFAM" id="SSF48498">
    <property type="entry name" value="Tetracyclin repressor-like, C-terminal domain"/>
    <property type="match status" value="1"/>
</dbReference>
<keyword evidence="5" id="KW-1185">Reference proteome</keyword>
<keyword evidence="1 2" id="KW-0238">DNA-binding</keyword>
<evidence type="ECO:0000313" key="5">
    <source>
        <dbReference type="Proteomes" id="UP000621436"/>
    </source>
</evidence>
<reference evidence="4" key="1">
    <citation type="submission" date="2020-11" db="EMBL/GenBank/DDBJ databases">
        <title>Halonatronomonas betainensis gen. nov., sp. nov. a novel haloalkaliphilic representative of the family Halanaerobiacae capable of betaine degradation.</title>
        <authorList>
            <person name="Boltyanskaya Y."/>
            <person name="Kevbrin V."/>
            <person name="Detkova E."/>
            <person name="Grouzdev D.S."/>
            <person name="Koziaeva V."/>
            <person name="Zhilina T."/>
        </authorList>
    </citation>
    <scope>NUCLEOTIDE SEQUENCE</scope>
    <source>
        <strain evidence="4">Z-7014</strain>
    </source>
</reference>
<gene>
    <name evidence="4" type="ORF">I0Q91_01970</name>
</gene>
<sequence>MPTDTFFNINEDKRERIIEAGIAEFSRNSFGDASISNIIEMAEIPRGSFYQYFDDLKDFYKYIISFIAERKIAFFNRSFSEMESLDTFEMIRELYRLGIKFAYENPRIAAIGNYFASESDDLKNEIYENFEDRSRQFFINIIDAGKANGDINQEVDSQTVARILYFINMSITDEFLDGVDLSNLEAADLDNYYDFIEKMLFILKHGIAE</sequence>
<dbReference type="RefSeq" id="WP_270452516.1">
    <property type="nucleotide sequence ID" value="NZ_JADPIE010000001.1"/>
</dbReference>
<dbReference type="AlphaFoldDB" id="A0A931ASJ2"/>
<dbReference type="PANTHER" id="PTHR43479">
    <property type="entry name" value="ACREF/ENVCD OPERON REPRESSOR-RELATED"/>
    <property type="match status" value="1"/>
</dbReference>
<dbReference type="EMBL" id="JADPIE010000001">
    <property type="protein sequence ID" value="MBF8435834.1"/>
    <property type="molecule type" value="Genomic_DNA"/>
</dbReference>
<dbReference type="GO" id="GO:0003677">
    <property type="term" value="F:DNA binding"/>
    <property type="evidence" value="ECO:0007669"/>
    <property type="project" value="UniProtKB-UniRule"/>
</dbReference>
<evidence type="ECO:0000256" key="2">
    <source>
        <dbReference type="PROSITE-ProRule" id="PRU00335"/>
    </source>
</evidence>
<evidence type="ECO:0000259" key="3">
    <source>
        <dbReference type="PROSITE" id="PS50977"/>
    </source>
</evidence>
<name>A0A931ASJ2_9FIRM</name>
<dbReference type="PROSITE" id="PS50977">
    <property type="entry name" value="HTH_TETR_2"/>
    <property type="match status" value="1"/>
</dbReference>
<comment type="caution">
    <text evidence="4">The sequence shown here is derived from an EMBL/GenBank/DDBJ whole genome shotgun (WGS) entry which is preliminary data.</text>
</comment>
<dbReference type="InterPro" id="IPR009057">
    <property type="entry name" value="Homeodomain-like_sf"/>
</dbReference>
<feature type="domain" description="HTH tetR-type" evidence="3">
    <location>
        <begin position="11"/>
        <end position="71"/>
    </location>
</feature>
<accession>A0A931ASJ2</accession>
<organism evidence="4 5">
    <name type="scientific">Halonatronomonas betaini</name>
    <dbReference type="NCBI Taxonomy" id="2778430"/>
    <lineage>
        <taxon>Bacteria</taxon>
        <taxon>Bacillati</taxon>
        <taxon>Bacillota</taxon>
        <taxon>Clostridia</taxon>
        <taxon>Halanaerobiales</taxon>
        <taxon>Halarsenatibacteraceae</taxon>
        <taxon>Halonatronomonas</taxon>
    </lineage>
</organism>
<proteinExistence type="predicted"/>
<dbReference type="SUPFAM" id="SSF46689">
    <property type="entry name" value="Homeodomain-like"/>
    <property type="match status" value="1"/>
</dbReference>
<dbReference type="InterPro" id="IPR036271">
    <property type="entry name" value="Tet_transcr_reg_TetR-rel_C_sf"/>
</dbReference>
<dbReference type="PANTHER" id="PTHR43479:SF11">
    <property type="entry name" value="ACREF_ENVCD OPERON REPRESSOR-RELATED"/>
    <property type="match status" value="1"/>
</dbReference>